<dbReference type="SUPFAM" id="SSF51735">
    <property type="entry name" value="NAD(P)-binding Rossmann-fold domains"/>
    <property type="match status" value="1"/>
</dbReference>
<dbReference type="EMBL" id="PEZZ01000035">
    <property type="protein sequence ID" value="PIS04815.1"/>
    <property type="molecule type" value="Genomic_DNA"/>
</dbReference>
<comment type="similarity">
    <text evidence="1">Belongs to the NAD(P)-dependent epimerase/dehydratase family.</text>
</comment>
<organism evidence="3 4">
    <name type="scientific">Candidatus Buchananbacteria bacterium CG10_big_fil_rev_8_21_14_0_10_42_9</name>
    <dbReference type="NCBI Taxonomy" id="1974526"/>
    <lineage>
        <taxon>Bacteria</taxon>
        <taxon>Candidatus Buchananiibacteriota</taxon>
    </lineage>
</organism>
<feature type="domain" description="NAD-dependent epimerase/dehydratase" evidence="2">
    <location>
        <begin position="8"/>
        <end position="219"/>
    </location>
</feature>
<name>A0A2H0W0A7_9BACT</name>
<comment type="caution">
    <text evidence="3">The sequence shown here is derived from an EMBL/GenBank/DDBJ whole genome shotgun (WGS) entry which is preliminary data.</text>
</comment>
<dbReference type="InterPro" id="IPR036291">
    <property type="entry name" value="NAD(P)-bd_dom_sf"/>
</dbReference>
<proteinExistence type="inferred from homology"/>
<reference evidence="4" key="1">
    <citation type="submission" date="2017-09" db="EMBL/GenBank/DDBJ databases">
        <title>Depth-based differentiation of microbial function through sediment-hosted aquifers and enrichment of novel symbionts in the deep terrestrial subsurface.</title>
        <authorList>
            <person name="Probst A.J."/>
            <person name="Ladd B."/>
            <person name="Jarett J.K."/>
            <person name="Geller-Mcgrath D.E."/>
            <person name="Sieber C.M.K."/>
            <person name="Emerson J.B."/>
            <person name="Anantharaman K."/>
            <person name="Thomas B.C."/>
            <person name="Malmstrom R."/>
            <person name="Stieglmeier M."/>
            <person name="Klingl A."/>
            <person name="Woyke T."/>
            <person name="Ryan C.M."/>
            <person name="Banfield J.F."/>
        </authorList>
    </citation>
    <scope>NUCLEOTIDE SEQUENCE [LARGE SCALE GENOMIC DNA]</scope>
</reference>
<dbReference type="AlphaFoldDB" id="A0A2H0W0A7"/>
<evidence type="ECO:0000259" key="2">
    <source>
        <dbReference type="Pfam" id="PF01370"/>
    </source>
</evidence>
<protein>
    <recommendedName>
        <fullName evidence="2">NAD-dependent epimerase/dehydratase domain-containing protein</fullName>
    </recommendedName>
</protein>
<dbReference type="Proteomes" id="UP000230935">
    <property type="component" value="Unassembled WGS sequence"/>
</dbReference>
<sequence>MARRKKKILITGAAGFVGLHLIEQLRNINHQLFLTTRKKKFTAPGVKVYYGKLEDKQFCQKILKDIDEVYYLAGYKKNIAYHTKYPFEFFDGNVKPLMQFLAALGKSKVKKVVYLSSAIVNYMEAQGSNDGYILGKYANEVAIKAFNQQSKIPVVIVRSAAIYGPGDNFDPKTANFIPAIIDRISKSNNSLTIWGKGIRKMQFVYIDDLVSNLLAAMRGKKLLYIVGNAKSYTVNQVVAKILKICGKPLKIEHDLSKPDKPTNKIIFKNAVKPKVNLEKGLEKAVDYYIQKYV</sequence>
<dbReference type="Pfam" id="PF01370">
    <property type="entry name" value="Epimerase"/>
    <property type="match status" value="1"/>
</dbReference>
<gene>
    <name evidence="3" type="ORF">COT81_04685</name>
</gene>
<dbReference type="PANTHER" id="PTHR43000">
    <property type="entry name" value="DTDP-D-GLUCOSE 4,6-DEHYDRATASE-RELATED"/>
    <property type="match status" value="1"/>
</dbReference>
<dbReference type="Gene3D" id="3.40.50.720">
    <property type="entry name" value="NAD(P)-binding Rossmann-like Domain"/>
    <property type="match status" value="1"/>
</dbReference>
<evidence type="ECO:0000313" key="3">
    <source>
        <dbReference type="EMBL" id="PIS04815.1"/>
    </source>
</evidence>
<evidence type="ECO:0000256" key="1">
    <source>
        <dbReference type="ARBA" id="ARBA00007637"/>
    </source>
</evidence>
<accession>A0A2H0W0A7</accession>
<dbReference type="InterPro" id="IPR001509">
    <property type="entry name" value="Epimerase_deHydtase"/>
</dbReference>
<evidence type="ECO:0000313" key="4">
    <source>
        <dbReference type="Proteomes" id="UP000230935"/>
    </source>
</evidence>